<feature type="compositionally biased region" description="Low complexity" evidence="1">
    <location>
        <begin position="189"/>
        <end position="199"/>
    </location>
</feature>
<dbReference type="OMA" id="WNNGAAD"/>
<accession>A0A067BQ19</accession>
<dbReference type="KEGG" id="spar:SPRG_13498"/>
<feature type="transmembrane region" description="Helical" evidence="2">
    <location>
        <begin position="44"/>
        <end position="64"/>
    </location>
</feature>
<feature type="region of interest" description="Disordered" evidence="1">
    <location>
        <begin position="133"/>
        <end position="202"/>
    </location>
</feature>
<feature type="region of interest" description="Disordered" evidence="1">
    <location>
        <begin position="1"/>
        <end position="35"/>
    </location>
</feature>
<evidence type="ECO:0000313" key="4">
    <source>
        <dbReference type="Proteomes" id="UP000030745"/>
    </source>
</evidence>
<evidence type="ECO:0000256" key="2">
    <source>
        <dbReference type="SAM" id="Phobius"/>
    </source>
</evidence>
<reference evidence="3 4" key="1">
    <citation type="journal article" date="2013" name="PLoS Genet.">
        <title>Distinctive expansion of potential virulence genes in the genome of the oomycete fish pathogen Saprolegnia parasitica.</title>
        <authorList>
            <person name="Jiang R.H."/>
            <person name="de Bruijn I."/>
            <person name="Haas B.J."/>
            <person name="Belmonte R."/>
            <person name="Lobach L."/>
            <person name="Christie J."/>
            <person name="van den Ackerveken G."/>
            <person name="Bottin A."/>
            <person name="Bulone V."/>
            <person name="Diaz-Moreno S.M."/>
            <person name="Dumas B."/>
            <person name="Fan L."/>
            <person name="Gaulin E."/>
            <person name="Govers F."/>
            <person name="Grenville-Briggs L.J."/>
            <person name="Horner N.R."/>
            <person name="Levin J.Z."/>
            <person name="Mammella M."/>
            <person name="Meijer H.J."/>
            <person name="Morris P."/>
            <person name="Nusbaum C."/>
            <person name="Oome S."/>
            <person name="Phillips A.J."/>
            <person name="van Rooyen D."/>
            <person name="Rzeszutek E."/>
            <person name="Saraiva M."/>
            <person name="Secombes C.J."/>
            <person name="Seidl M.F."/>
            <person name="Snel B."/>
            <person name="Stassen J.H."/>
            <person name="Sykes S."/>
            <person name="Tripathy S."/>
            <person name="van den Berg H."/>
            <person name="Vega-Arreguin J.C."/>
            <person name="Wawra S."/>
            <person name="Young S.K."/>
            <person name="Zeng Q."/>
            <person name="Dieguez-Uribeondo J."/>
            <person name="Russ C."/>
            <person name="Tyler B.M."/>
            <person name="van West P."/>
        </authorList>
    </citation>
    <scope>NUCLEOTIDE SEQUENCE [LARGE SCALE GENOMIC DNA]</scope>
    <source>
        <strain evidence="3 4">CBS 223.65</strain>
    </source>
</reference>
<sequence length="344" mass="35154">MGFFGRSSEASPRSPSISHNDLTPSGLEDKENEHGDLQRKKRMLIMAGCGLAVVAAVGVVTFAATSSTDASTGEGLSTTPKPTTAAANGETLVGSTGHLDSVPAESTFTPVATTADAPESANVTLIGDLNALPDADDGTGHRSAYAGPDDRSANARANARADARPDSGSHAGTDACSDPAPTPAPTPSPSSGSPSDNGSGLWGGKLSIVNNLPKVCKYTDKTATWFSSNGHGDLKQGESATLGPFGGSYTVGVQENVFEWCTYSGTCAWNNGAADNYCYNVSVDKNCNVKWNDCPYPSGKNGGLSPAPDGRKRYTITGAISKDGVCVLTVNPTGGGSFFCEASI</sequence>
<evidence type="ECO:0000256" key="1">
    <source>
        <dbReference type="SAM" id="MobiDB-lite"/>
    </source>
</evidence>
<gene>
    <name evidence="3" type="ORF">SPRG_13498</name>
</gene>
<keyword evidence="2" id="KW-0472">Membrane</keyword>
<dbReference type="EMBL" id="KK583315">
    <property type="protein sequence ID" value="KDO20353.1"/>
    <property type="molecule type" value="Genomic_DNA"/>
</dbReference>
<feature type="region of interest" description="Disordered" evidence="1">
    <location>
        <begin position="67"/>
        <end position="104"/>
    </location>
</feature>
<dbReference type="AlphaFoldDB" id="A0A067BQ19"/>
<keyword evidence="4" id="KW-1185">Reference proteome</keyword>
<name>A0A067BQ19_SAPPC</name>
<protein>
    <submittedName>
        <fullName evidence="3">Uncharacterized protein</fullName>
    </submittedName>
</protein>
<keyword evidence="2" id="KW-0812">Transmembrane</keyword>
<dbReference type="RefSeq" id="XP_012208948.1">
    <property type="nucleotide sequence ID" value="XM_012353558.1"/>
</dbReference>
<dbReference type="VEuPathDB" id="FungiDB:SPRG_13498"/>
<feature type="compositionally biased region" description="Basic and acidic residues" evidence="1">
    <location>
        <begin position="148"/>
        <end position="167"/>
    </location>
</feature>
<dbReference type="GeneID" id="24135371"/>
<keyword evidence="2" id="KW-1133">Transmembrane helix</keyword>
<evidence type="ECO:0000313" key="3">
    <source>
        <dbReference type="EMBL" id="KDO20353.1"/>
    </source>
</evidence>
<proteinExistence type="predicted"/>
<dbReference type="OrthoDB" id="77451at2759"/>
<dbReference type="Proteomes" id="UP000030745">
    <property type="component" value="Unassembled WGS sequence"/>
</dbReference>
<dbReference type="STRING" id="695850.A0A067BQ19"/>
<organism evidence="3 4">
    <name type="scientific">Saprolegnia parasitica (strain CBS 223.65)</name>
    <dbReference type="NCBI Taxonomy" id="695850"/>
    <lineage>
        <taxon>Eukaryota</taxon>
        <taxon>Sar</taxon>
        <taxon>Stramenopiles</taxon>
        <taxon>Oomycota</taxon>
        <taxon>Saprolegniomycetes</taxon>
        <taxon>Saprolegniales</taxon>
        <taxon>Saprolegniaceae</taxon>
        <taxon>Saprolegnia</taxon>
    </lineage>
</organism>
<feature type="compositionally biased region" description="Polar residues" evidence="1">
    <location>
        <begin position="74"/>
        <end position="86"/>
    </location>
</feature>
<feature type="compositionally biased region" description="Low complexity" evidence="1">
    <location>
        <begin position="1"/>
        <end position="18"/>
    </location>
</feature>